<reference evidence="1 2" key="1">
    <citation type="submission" date="2018-06" db="EMBL/GenBank/DDBJ databases">
        <title>Extensive metabolic versatility and redundancy in microbially diverse, dynamic hydrothermal sediments.</title>
        <authorList>
            <person name="Dombrowski N."/>
            <person name="Teske A."/>
            <person name="Baker B.J."/>
        </authorList>
    </citation>
    <scope>NUCLEOTIDE SEQUENCE [LARGE SCALE GENOMIC DNA]</scope>
    <source>
        <strain evidence="1">B9_G13</strain>
    </source>
</reference>
<name>A0A497JHU2_9ARCH</name>
<proteinExistence type="predicted"/>
<sequence length="130" mass="15031">MMKTFEAMLAAVVIISTLALLASPMFMAETRYSELRKAIERMLLSLSDKDEFRTLVLGVKDENSLNALKEYMDPYIDYPFELEVCDENNNCWGSKPAVKNYVAVTYLLDGNLTDYNIMKIKVYSWIFRSE</sequence>
<protein>
    <submittedName>
        <fullName evidence="1">Uncharacterized protein</fullName>
    </submittedName>
</protein>
<organism evidence="1 2">
    <name type="scientific">Candidatus Iainarchaeum sp</name>
    <dbReference type="NCBI Taxonomy" id="3101447"/>
    <lineage>
        <taxon>Archaea</taxon>
        <taxon>Candidatus Iainarchaeota</taxon>
        <taxon>Candidatus Iainarchaeia</taxon>
        <taxon>Candidatus Iainarchaeales</taxon>
        <taxon>Candidatus Iainarchaeaceae</taxon>
        <taxon>Candidatus Iainarchaeum</taxon>
    </lineage>
</organism>
<accession>A0A497JHU2</accession>
<evidence type="ECO:0000313" key="1">
    <source>
        <dbReference type="EMBL" id="RLG70384.1"/>
    </source>
</evidence>
<gene>
    <name evidence="1" type="ORF">DRO07_00310</name>
</gene>
<dbReference type="AlphaFoldDB" id="A0A497JHU2"/>
<comment type="caution">
    <text evidence="1">The sequence shown here is derived from an EMBL/GenBank/DDBJ whole genome shotgun (WGS) entry which is preliminary data.</text>
</comment>
<evidence type="ECO:0000313" key="2">
    <source>
        <dbReference type="Proteomes" id="UP000277633"/>
    </source>
</evidence>
<dbReference type="EMBL" id="QMWO01000006">
    <property type="protein sequence ID" value="RLG70384.1"/>
    <property type="molecule type" value="Genomic_DNA"/>
</dbReference>
<dbReference type="Proteomes" id="UP000277633">
    <property type="component" value="Unassembled WGS sequence"/>
</dbReference>